<accession>A0A2R8B044</accession>
<reference evidence="3" key="1">
    <citation type="submission" date="2018-03" db="EMBL/GenBank/DDBJ databases">
        <authorList>
            <person name="Rodrigo-Torres L."/>
            <person name="Arahal R. D."/>
            <person name="Lucena T."/>
        </authorList>
    </citation>
    <scope>NUCLEOTIDE SEQUENCE [LARGE SCALE GENOMIC DNA]</scope>
    <source>
        <strain evidence="3">CECT 8871</strain>
    </source>
</reference>
<sequence>MTQSEFFWNCKIGGLLAVASAATILMARFQIVQSKQFPPLVLFATGVFLMFRVFVPWVFTCLRRFNTAEMNADMKRHPLSKFFIVER</sequence>
<evidence type="ECO:0000256" key="1">
    <source>
        <dbReference type="SAM" id="Phobius"/>
    </source>
</evidence>
<organism evidence="2 3">
    <name type="scientific">Pseudoprimorskyibacter insulae</name>
    <dbReference type="NCBI Taxonomy" id="1695997"/>
    <lineage>
        <taxon>Bacteria</taxon>
        <taxon>Pseudomonadati</taxon>
        <taxon>Pseudomonadota</taxon>
        <taxon>Alphaproteobacteria</taxon>
        <taxon>Rhodobacterales</taxon>
        <taxon>Paracoccaceae</taxon>
        <taxon>Pseudoprimorskyibacter</taxon>
    </lineage>
</organism>
<dbReference type="EMBL" id="OMOJ01000011">
    <property type="protein sequence ID" value="SPF81633.1"/>
    <property type="molecule type" value="Genomic_DNA"/>
</dbReference>
<feature type="transmembrane region" description="Helical" evidence="1">
    <location>
        <begin position="6"/>
        <end position="27"/>
    </location>
</feature>
<evidence type="ECO:0000313" key="2">
    <source>
        <dbReference type="EMBL" id="SPF81633.1"/>
    </source>
</evidence>
<evidence type="ECO:0000313" key="3">
    <source>
        <dbReference type="Proteomes" id="UP000244904"/>
    </source>
</evidence>
<proteinExistence type="predicted"/>
<keyword evidence="3" id="KW-1185">Reference proteome</keyword>
<gene>
    <name evidence="2" type="ORF">PRI8871_03458</name>
</gene>
<keyword evidence="1" id="KW-0812">Transmembrane</keyword>
<keyword evidence="1" id="KW-0472">Membrane</keyword>
<dbReference type="AlphaFoldDB" id="A0A2R8B044"/>
<dbReference type="Proteomes" id="UP000244904">
    <property type="component" value="Unassembled WGS sequence"/>
</dbReference>
<dbReference type="RefSeq" id="WP_108887413.1">
    <property type="nucleotide sequence ID" value="NZ_OMOJ01000011.1"/>
</dbReference>
<keyword evidence="1" id="KW-1133">Transmembrane helix</keyword>
<feature type="transmembrane region" description="Helical" evidence="1">
    <location>
        <begin position="39"/>
        <end position="59"/>
    </location>
</feature>
<protein>
    <submittedName>
        <fullName evidence="2">Uncharacterized protein</fullName>
    </submittedName>
</protein>
<name>A0A2R8B044_9RHOB</name>